<evidence type="ECO:0000256" key="1">
    <source>
        <dbReference type="SAM" id="SignalP"/>
    </source>
</evidence>
<proteinExistence type="predicted"/>
<dbReference type="Proteomes" id="UP000829999">
    <property type="component" value="Chromosome 1"/>
</dbReference>
<feature type="chain" id="PRO_5040495531" evidence="1">
    <location>
        <begin position="21"/>
        <end position="130"/>
    </location>
</feature>
<protein>
    <submittedName>
        <fullName evidence="3">Uncharacterized protein LOC118273635</fullName>
    </submittedName>
</protein>
<accession>A0A9R0DB25</accession>
<evidence type="ECO:0000313" key="3">
    <source>
        <dbReference type="RefSeq" id="XP_035446584.2"/>
    </source>
</evidence>
<dbReference type="RefSeq" id="XP_035446584.2">
    <property type="nucleotide sequence ID" value="XM_035590691.2"/>
</dbReference>
<keyword evidence="1" id="KW-0732">Signal</keyword>
<dbReference type="GeneID" id="118273635"/>
<sequence length="130" mass="14724">MSVKISVPCAVLCVLTLCYGHENTTLPTSTQSLATTVTATATTVGESMESNDSASDEWISNDKDLDQDATIWRFWRPFRKLGESILNKKFARSPTMKESGHRGLGFHHDNPNRKLKNKIKFLFKIKQFEM</sequence>
<gene>
    <name evidence="3" type="primary">LOC118273635</name>
</gene>
<evidence type="ECO:0000313" key="2">
    <source>
        <dbReference type="Proteomes" id="UP000829999"/>
    </source>
</evidence>
<dbReference type="OrthoDB" id="7415008at2759"/>
<feature type="signal peptide" evidence="1">
    <location>
        <begin position="1"/>
        <end position="20"/>
    </location>
</feature>
<keyword evidence="2" id="KW-1185">Reference proteome</keyword>
<dbReference type="AlphaFoldDB" id="A0A9R0DB25"/>
<name>A0A9R0DB25_SPOFR</name>
<organism evidence="2 3">
    <name type="scientific">Spodoptera frugiperda</name>
    <name type="common">Fall armyworm</name>
    <dbReference type="NCBI Taxonomy" id="7108"/>
    <lineage>
        <taxon>Eukaryota</taxon>
        <taxon>Metazoa</taxon>
        <taxon>Ecdysozoa</taxon>
        <taxon>Arthropoda</taxon>
        <taxon>Hexapoda</taxon>
        <taxon>Insecta</taxon>
        <taxon>Pterygota</taxon>
        <taxon>Neoptera</taxon>
        <taxon>Endopterygota</taxon>
        <taxon>Lepidoptera</taxon>
        <taxon>Glossata</taxon>
        <taxon>Ditrysia</taxon>
        <taxon>Noctuoidea</taxon>
        <taxon>Noctuidae</taxon>
        <taxon>Amphipyrinae</taxon>
        <taxon>Spodoptera</taxon>
    </lineage>
</organism>
<reference evidence="3" key="1">
    <citation type="submission" date="2025-08" db="UniProtKB">
        <authorList>
            <consortium name="RefSeq"/>
        </authorList>
    </citation>
    <scope>IDENTIFICATION</scope>
    <source>
        <tissue evidence="3">Whole larval tissue</tissue>
    </source>
</reference>